<feature type="coiled-coil region" evidence="9">
    <location>
        <begin position="586"/>
        <end position="641"/>
    </location>
</feature>
<sequence length="1279" mass="143355">MSAPATTGAMETEDQAPRVVRIIKSIVKNLLAKKSPMMDLFLFTILTLGLTAAGFTYQNVYQTRQLTLAYRRVLMDLDKITLPSGEEIGAHWNDLDTDTDVWDYLEHQLPRRLIRAQEYNGEALREEAKGKILRYHMVVMQFRLRQLRVSPQACRNTGERLGGNQAAELEAPYSGTYQVRGTRNLTCYPPYSRDAEQSTQRWHNQSWVSASVLGVKERLTKANPYRGGGYIQPLPSHDRALWQAEVARLRALKWTDEATRAVFLEFVTFCPPVDQFITVRLLFEYRVGGAVIPSLTVRAFRDLLPKPDGAPTSSTSAETLLYGIAMLNFLREGGKVFAGGLAAYVGGIWNVITFLALLMVSMSMYYRYLISGVWTEIDGLAYDWALEPTTGQWRFDYDWHGLGYNYAQLIKYQAIALVGSWLRVFGYLKFFSRRIDDFVSAMSYATTYLTFYILICSFTILGLSIAFHTGYGHDQKQFRSVGTSIVALMEIFFGNYNAGPLNLADGFMLSSLTVVATTLISLYTLALALSVLVWSHRQVTLGLVVRESQDPTRNVRDRLVVWFAWIVANPFSFIFGKNFVKRYIEKREVKTTEEELSEEEVEAERAVREANSWIFRAKTGLKTMIRAAAVLRSRIRTLENEYHVAITDNAPAYKTNNVWRKLRNHYQDAVFKQLVDMVRVGDTGGIVDSLFAWRKEDWGFDLEWRDNEGFTALHIAAFAGDPNSVKVLMEGKADVNGQNDDGNTPLHLAAMTGQINACRVLVEEGKCMVNPTNMYSFTPAHLAAYAGHRHVLKFLIDEAMADIHSQNDDGLTCLHCAVMTCNMPLVRYIATRWPSTLEQQAQGGETPLHAAIVTQQPNEMIRCLLQCGARVSTKNFEGANGHQISVDCEAPLSVQRLLFYVLRAGDDYNRAESTLDEGAAALALIRFAAAGRIEDMKKMFEAGCDVDGVQPGGGTALHMAVRKRKDAVIEALLAQGANPQVEDSEGRTPLMLAVEEGKHDEFLMLIAKVHPDDLPVDEDGNTLLHHAAMSGRSVRICKHLVHELRIFPFAPNYLGKSSADLAELGRVKVQEMVDNGFLELDVAKEADELFCTILDFFHDRESYEDDAMILQGKQIEQMMAAPGQVDDNQEAFGETVHQYSMKVRKFFEQLGFTKYGKEYAMLFKSNEIDWDGLPYVTDEQLKEMGIVVIGTRNKILAGIRRVVNKETRNAAKTGNYDDDRPSSSDGRFRHSFRAYVSSRGSAGSRGSLRDGGAPNQWGAPRTRSGGLDSASLGLPGSAR</sequence>
<feature type="repeat" description="ANK" evidence="8">
    <location>
        <begin position="843"/>
        <end position="876"/>
    </location>
</feature>
<evidence type="ECO:0000313" key="13">
    <source>
        <dbReference type="EMBL" id="CAD8985339.1"/>
    </source>
</evidence>
<dbReference type="InterPro" id="IPR002110">
    <property type="entry name" value="Ankyrin_rpt"/>
</dbReference>
<evidence type="ECO:0000259" key="12">
    <source>
        <dbReference type="PROSITE" id="PS50105"/>
    </source>
</evidence>
<evidence type="ECO:0000256" key="9">
    <source>
        <dbReference type="SAM" id="Coils"/>
    </source>
</evidence>
<evidence type="ECO:0000256" key="8">
    <source>
        <dbReference type="PROSITE-ProRule" id="PRU00023"/>
    </source>
</evidence>
<keyword evidence="3 11" id="KW-0812">Transmembrane</keyword>
<feature type="repeat" description="ANK" evidence="8">
    <location>
        <begin position="741"/>
        <end position="765"/>
    </location>
</feature>
<feature type="transmembrane region" description="Helical" evidence="11">
    <location>
        <begin position="40"/>
        <end position="61"/>
    </location>
</feature>
<feature type="transmembrane region" description="Helical" evidence="11">
    <location>
        <begin position="559"/>
        <end position="580"/>
    </location>
</feature>
<feature type="repeat" description="ANK" evidence="8">
    <location>
        <begin position="952"/>
        <end position="984"/>
    </location>
</feature>
<reference evidence="13" key="1">
    <citation type="submission" date="2021-01" db="EMBL/GenBank/DDBJ databases">
        <authorList>
            <person name="Corre E."/>
            <person name="Pelletier E."/>
            <person name="Niang G."/>
            <person name="Scheremetjew M."/>
            <person name="Finn R."/>
            <person name="Kale V."/>
            <person name="Holt S."/>
            <person name="Cochrane G."/>
            <person name="Meng A."/>
            <person name="Brown T."/>
            <person name="Cohen L."/>
        </authorList>
    </citation>
    <scope>NUCLEOTIDE SEQUENCE</scope>
    <source>
        <strain evidence="13">CCMP644</strain>
    </source>
</reference>
<dbReference type="Gene3D" id="1.25.40.20">
    <property type="entry name" value="Ankyrin repeat-containing domain"/>
    <property type="match status" value="2"/>
</dbReference>
<keyword evidence="7 11" id="KW-0472">Membrane</keyword>
<dbReference type="PRINTS" id="PR01415">
    <property type="entry name" value="ANKYRIN"/>
</dbReference>
<evidence type="ECO:0000256" key="7">
    <source>
        <dbReference type="ARBA" id="ARBA00023136"/>
    </source>
</evidence>
<keyword evidence="9" id="KW-0175">Coiled coil</keyword>
<dbReference type="GO" id="GO:0016020">
    <property type="term" value="C:membrane"/>
    <property type="evidence" value="ECO:0007669"/>
    <property type="project" value="UniProtKB-SubCell"/>
</dbReference>
<dbReference type="SMART" id="SM00454">
    <property type="entry name" value="SAM"/>
    <property type="match status" value="1"/>
</dbReference>
<evidence type="ECO:0000256" key="3">
    <source>
        <dbReference type="ARBA" id="ARBA00022692"/>
    </source>
</evidence>
<dbReference type="Gene3D" id="1.10.150.50">
    <property type="entry name" value="Transcription Factor, Ets-1"/>
    <property type="match status" value="1"/>
</dbReference>
<dbReference type="Pfam" id="PF12796">
    <property type="entry name" value="Ank_2"/>
    <property type="match status" value="2"/>
</dbReference>
<accession>A0A7S1HLU9</accession>
<gene>
    <name evidence="13" type="ORF">HAND00432_LOCUS36352</name>
</gene>
<feature type="transmembrane region" description="Helical" evidence="11">
    <location>
        <begin position="409"/>
        <end position="428"/>
    </location>
</feature>
<dbReference type="PROSITE" id="PS50297">
    <property type="entry name" value="ANK_REP_REGION"/>
    <property type="match status" value="4"/>
</dbReference>
<protein>
    <recommendedName>
        <fullName evidence="12">SAM domain-containing protein</fullName>
    </recommendedName>
</protein>
<organism evidence="13">
    <name type="scientific">Hemiselmis andersenii</name>
    <name type="common">Cryptophyte alga</name>
    <dbReference type="NCBI Taxonomy" id="464988"/>
    <lineage>
        <taxon>Eukaryota</taxon>
        <taxon>Cryptophyceae</taxon>
        <taxon>Cryptomonadales</taxon>
        <taxon>Hemiselmidaceae</taxon>
        <taxon>Hemiselmis</taxon>
    </lineage>
</organism>
<dbReference type="InterPro" id="IPR013761">
    <property type="entry name" value="SAM/pointed_sf"/>
</dbReference>
<evidence type="ECO:0000256" key="10">
    <source>
        <dbReference type="SAM" id="MobiDB-lite"/>
    </source>
</evidence>
<dbReference type="SUPFAM" id="SSF48403">
    <property type="entry name" value="Ankyrin repeat"/>
    <property type="match status" value="1"/>
</dbReference>
<evidence type="ECO:0000256" key="4">
    <source>
        <dbReference type="ARBA" id="ARBA00022737"/>
    </source>
</evidence>
<dbReference type="InterPro" id="IPR046791">
    <property type="entry name" value="Polycystin_dom"/>
</dbReference>
<feature type="compositionally biased region" description="Low complexity" evidence="10">
    <location>
        <begin position="1237"/>
        <end position="1252"/>
    </location>
</feature>
<dbReference type="CDD" id="cd09487">
    <property type="entry name" value="SAM_superfamily"/>
    <property type="match status" value="1"/>
</dbReference>
<comment type="subcellular location">
    <subcellularLocation>
        <location evidence="1">Membrane</location>
        <topology evidence="1">Multi-pass membrane protein</topology>
    </subcellularLocation>
</comment>
<evidence type="ECO:0000256" key="6">
    <source>
        <dbReference type="ARBA" id="ARBA00023043"/>
    </source>
</evidence>
<dbReference type="Pfam" id="PF00023">
    <property type="entry name" value="Ank"/>
    <property type="match status" value="1"/>
</dbReference>
<dbReference type="SUPFAM" id="SSF47769">
    <property type="entry name" value="SAM/Pointed domain"/>
    <property type="match status" value="1"/>
</dbReference>
<dbReference type="AlphaFoldDB" id="A0A7S1HLU9"/>
<keyword evidence="5 11" id="KW-1133">Transmembrane helix</keyword>
<feature type="repeat" description="ANK" evidence="8">
    <location>
        <begin position="708"/>
        <end position="740"/>
    </location>
</feature>
<feature type="region of interest" description="Disordered" evidence="10">
    <location>
        <begin position="1237"/>
        <end position="1279"/>
    </location>
</feature>
<comment type="similarity">
    <text evidence="2">Belongs to the polycystin family.</text>
</comment>
<keyword evidence="6 8" id="KW-0040">ANK repeat</keyword>
<dbReference type="InterPro" id="IPR001660">
    <property type="entry name" value="SAM"/>
</dbReference>
<feature type="transmembrane region" description="Helical" evidence="11">
    <location>
        <begin position="449"/>
        <end position="471"/>
    </location>
</feature>
<dbReference type="SMART" id="SM00248">
    <property type="entry name" value="ANK"/>
    <property type="match status" value="8"/>
</dbReference>
<evidence type="ECO:0000256" key="2">
    <source>
        <dbReference type="ARBA" id="ARBA00007200"/>
    </source>
</evidence>
<evidence type="ECO:0000256" key="1">
    <source>
        <dbReference type="ARBA" id="ARBA00004141"/>
    </source>
</evidence>
<keyword evidence="4" id="KW-0677">Repeat</keyword>
<dbReference type="Pfam" id="PF20519">
    <property type="entry name" value="Polycystin_dom"/>
    <property type="match status" value="1"/>
</dbReference>
<name>A0A7S1HLU9_HEMAN</name>
<feature type="domain" description="SAM" evidence="12">
    <location>
        <begin position="1143"/>
        <end position="1205"/>
    </location>
</feature>
<dbReference type="EMBL" id="HBFX01060400">
    <property type="protein sequence ID" value="CAD8985339.1"/>
    <property type="molecule type" value="Transcribed_RNA"/>
</dbReference>
<dbReference type="InterPro" id="IPR036770">
    <property type="entry name" value="Ankyrin_rpt-contain_sf"/>
</dbReference>
<dbReference type="PANTHER" id="PTHR24126">
    <property type="entry name" value="ANKYRIN REPEAT, PH AND SEC7 DOMAIN CONTAINING PROTEIN SECG-RELATED"/>
    <property type="match status" value="1"/>
</dbReference>
<evidence type="ECO:0000256" key="5">
    <source>
        <dbReference type="ARBA" id="ARBA00022989"/>
    </source>
</evidence>
<proteinExistence type="inferred from homology"/>
<feature type="transmembrane region" description="Helical" evidence="11">
    <location>
        <begin position="508"/>
        <end position="534"/>
    </location>
</feature>
<dbReference type="PROSITE" id="PS50105">
    <property type="entry name" value="SAM_DOMAIN"/>
    <property type="match status" value="1"/>
</dbReference>
<dbReference type="Pfam" id="PF00536">
    <property type="entry name" value="SAM_1"/>
    <property type="match status" value="1"/>
</dbReference>
<dbReference type="PROSITE" id="PS50088">
    <property type="entry name" value="ANK_REPEAT"/>
    <property type="match status" value="4"/>
</dbReference>
<evidence type="ECO:0000256" key="11">
    <source>
        <dbReference type="SAM" id="Phobius"/>
    </source>
</evidence>
<feature type="transmembrane region" description="Helical" evidence="11">
    <location>
        <begin position="336"/>
        <end position="360"/>
    </location>
</feature>